<keyword evidence="10" id="KW-0966">Cell projection</keyword>
<comment type="function">
    <text evidence="7">Responsible for the coupling of flagellin expression to flagellar assembly by preventing expression of the flagellin genes when a component of the middle class of proteins is defective. It negatively regulates flagellar genes by inhibiting the activity of FliA by directly binding to FliA.</text>
</comment>
<dbReference type="InterPro" id="IPR007412">
    <property type="entry name" value="FlgM"/>
</dbReference>
<keyword evidence="10" id="KW-0282">Flagellum</keyword>
<evidence type="ECO:0000259" key="9">
    <source>
        <dbReference type="Pfam" id="PF04316"/>
    </source>
</evidence>
<keyword evidence="11" id="KW-1185">Reference proteome</keyword>
<organism evidence="10 11">
    <name type="scientific">Ramlibacter aurantiacus</name>
    <dbReference type="NCBI Taxonomy" id="2801330"/>
    <lineage>
        <taxon>Bacteria</taxon>
        <taxon>Pseudomonadati</taxon>
        <taxon>Pseudomonadota</taxon>
        <taxon>Betaproteobacteria</taxon>
        <taxon>Burkholderiales</taxon>
        <taxon>Comamonadaceae</taxon>
        <taxon>Ramlibacter</taxon>
    </lineage>
</organism>
<reference evidence="10" key="1">
    <citation type="submission" date="2021-01" db="EMBL/GenBank/DDBJ databases">
        <title>Ramlibacter sp. strain AW1 16S ribosomal RNA gene Genome sequencing and assembly.</title>
        <authorList>
            <person name="Kang M."/>
        </authorList>
    </citation>
    <scope>NUCLEOTIDE SEQUENCE</scope>
    <source>
        <strain evidence="10">AW1</strain>
    </source>
</reference>
<dbReference type="Proteomes" id="UP000613011">
    <property type="component" value="Unassembled WGS sequence"/>
</dbReference>
<dbReference type="InterPro" id="IPR031316">
    <property type="entry name" value="FlgM_C"/>
</dbReference>
<gene>
    <name evidence="10" type="primary">flgM</name>
    <name evidence="10" type="ORF">JI739_23500</name>
</gene>
<evidence type="ECO:0000256" key="2">
    <source>
        <dbReference type="ARBA" id="ARBA00017823"/>
    </source>
</evidence>
<evidence type="ECO:0000313" key="11">
    <source>
        <dbReference type="Proteomes" id="UP000613011"/>
    </source>
</evidence>
<dbReference type="EMBL" id="JAEQNA010000014">
    <property type="protein sequence ID" value="MBL0423322.1"/>
    <property type="molecule type" value="Genomic_DNA"/>
</dbReference>
<dbReference type="GO" id="GO:0045892">
    <property type="term" value="P:negative regulation of DNA-templated transcription"/>
    <property type="evidence" value="ECO:0007669"/>
    <property type="project" value="InterPro"/>
</dbReference>
<comment type="similarity">
    <text evidence="1">Belongs to the FlgM family.</text>
</comment>
<sequence length="100" mass="10121">MTIGPLPPVQPPLVEDKPASGIAHGTVAAREPGRSAADSVSLSPAAQRIGALQAGGEDFDSAKVQAIRQAIAEGRFQVDAGAIADRLIAEATALLGPRSQ</sequence>
<evidence type="ECO:0000256" key="3">
    <source>
        <dbReference type="ARBA" id="ARBA00022491"/>
    </source>
</evidence>
<proteinExistence type="inferred from homology"/>
<evidence type="ECO:0000256" key="1">
    <source>
        <dbReference type="ARBA" id="ARBA00005322"/>
    </source>
</evidence>
<keyword evidence="5" id="KW-0805">Transcription regulation</keyword>
<keyword evidence="3" id="KW-0678">Repressor</keyword>
<comment type="caution">
    <text evidence="10">The sequence shown here is derived from an EMBL/GenBank/DDBJ whole genome shotgun (WGS) entry which is preliminary data.</text>
</comment>
<evidence type="ECO:0000256" key="8">
    <source>
        <dbReference type="ARBA" id="ARBA00030117"/>
    </source>
</evidence>
<evidence type="ECO:0000256" key="4">
    <source>
        <dbReference type="ARBA" id="ARBA00022795"/>
    </source>
</evidence>
<evidence type="ECO:0000256" key="6">
    <source>
        <dbReference type="ARBA" id="ARBA00023163"/>
    </source>
</evidence>
<dbReference type="SUPFAM" id="SSF101498">
    <property type="entry name" value="Anti-sigma factor FlgM"/>
    <property type="match status" value="1"/>
</dbReference>
<keyword evidence="4" id="KW-1005">Bacterial flagellum biogenesis</keyword>
<dbReference type="Pfam" id="PF04316">
    <property type="entry name" value="FlgM"/>
    <property type="match status" value="1"/>
</dbReference>
<dbReference type="GO" id="GO:0044781">
    <property type="term" value="P:bacterial-type flagellum organization"/>
    <property type="evidence" value="ECO:0007669"/>
    <property type="project" value="UniProtKB-KW"/>
</dbReference>
<dbReference type="InterPro" id="IPR035890">
    <property type="entry name" value="Anti-sigma-28_factor_FlgM_sf"/>
</dbReference>
<name>A0A937D7H4_9BURK</name>
<accession>A0A937D7H4</accession>
<dbReference type="AlphaFoldDB" id="A0A937D7H4"/>
<evidence type="ECO:0000256" key="7">
    <source>
        <dbReference type="ARBA" id="ARBA00024739"/>
    </source>
</evidence>
<protein>
    <recommendedName>
        <fullName evidence="2">Negative regulator of flagellin synthesis</fullName>
    </recommendedName>
    <alternativeName>
        <fullName evidence="8">Anti-sigma-28 factor</fullName>
    </alternativeName>
</protein>
<evidence type="ECO:0000256" key="5">
    <source>
        <dbReference type="ARBA" id="ARBA00023015"/>
    </source>
</evidence>
<keyword evidence="10" id="KW-0969">Cilium</keyword>
<evidence type="ECO:0000313" key="10">
    <source>
        <dbReference type="EMBL" id="MBL0423322.1"/>
    </source>
</evidence>
<keyword evidence="6" id="KW-0804">Transcription</keyword>
<dbReference type="NCBIfam" id="TIGR03824">
    <property type="entry name" value="FlgM_jcvi"/>
    <property type="match status" value="1"/>
</dbReference>
<dbReference type="RefSeq" id="WP_201686461.1">
    <property type="nucleotide sequence ID" value="NZ_JAEQNA010000014.1"/>
</dbReference>
<feature type="domain" description="Anti-sigma-28 factor FlgM C-terminal" evidence="9">
    <location>
        <begin position="38"/>
        <end position="88"/>
    </location>
</feature>